<dbReference type="OrthoDB" id="5297205at2"/>
<dbReference type="PANTHER" id="PTHR43881:SF5">
    <property type="entry name" value="GAMMA-GLUTAMYLTRANSPEPTIDASE"/>
    <property type="match status" value="1"/>
</dbReference>
<organism evidence="1 2">
    <name type="scientific">Sediminicurvatus halobius</name>
    <dbReference type="NCBI Taxonomy" id="2182432"/>
    <lineage>
        <taxon>Bacteria</taxon>
        <taxon>Pseudomonadati</taxon>
        <taxon>Pseudomonadota</taxon>
        <taxon>Gammaproteobacteria</taxon>
        <taxon>Chromatiales</taxon>
        <taxon>Ectothiorhodospiraceae</taxon>
        <taxon>Sediminicurvatus</taxon>
    </lineage>
</organism>
<sequence length="529" mass="55620">MLNTTMGTRGMLTAPHHLAAQAGRDVLKEGGSAVEAMVTAAAVIAVVYPHMNAIGGDGFWLIAGPAGAPVGIDACGPAAAAATRGYYRERGHDRIPARGALAALTVPGTIAGWAEALARPESGAGRLPLARLLAPAVALAREGVPVTAGQATLTADKRDELASVPGFAEVYLPEGRVPATGERLRQTRLADTLERLGREGLDDFYRGELAEAMADDLARLGSPLAATDFARYVPLAVEPLSVSLRDARAYNMPPPTQGLASLMILGIYERLGAAREEGFAHVHALVEATKQAFRVRDAEVTDPAWMRRDAPELLGAAALERLAAAIDPARAAPWPHPGEPGDTVWLGAVDAEGRAASFIQSIYWEYGSGVVLPATGVLMQNRGISFGLDAAHPQALEPGRRPFHTLNPALAEFGDGRRMVYGTMGGEGQPQTQAAVFTRYAHQGQALQAAVTAPRWLLGRTWGAETHTLKLESRFPAELVEALRAAGHDVELRPDFDSAMGHAGAIVRHPDGLLEGAADPRSDGAVAAV</sequence>
<dbReference type="GO" id="GO:0016740">
    <property type="term" value="F:transferase activity"/>
    <property type="evidence" value="ECO:0007669"/>
    <property type="project" value="UniProtKB-KW"/>
</dbReference>
<proteinExistence type="predicted"/>
<dbReference type="InterPro" id="IPR043138">
    <property type="entry name" value="GGT_lsub"/>
</dbReference>
<comment type="caution">
    <text evidence="1">The sequence shown here is derived from an EMBL/GenBank/DDBJ whole genome shotgun (WGS) entry which is preliminary data.</text>
</comment>
<dbReference type="PANTHER" id="PTHR43881">
    <property type="entry name" value="GAMMA-GLUTAMYLTRANSPEPTIDASE (AFU_ORTHOLOGUE AFUA_4G13580)"/>
    <property type="match status" value="1"/>
</dbReference>
<evidence type="ECO:0000313" key="2">
    <source>
        <dbReference type="Proteomes" id="UP000245474"/>
    </source>
</evidence>
<dbReference type="Pfam" id="PF01019">
    <property type="entry name" value="G_glu_transpept"/>
    <property type="match status" value="1"/>
</dbReference>
<dbReference type="EMBL" id="QFFI01000004">
    <property type="protein sequence ID" value="PWG64883.1"/>
    <property type="molecule type" value="Genomic_DNA"/>
</dbReference>
<dbReference type="Gene3D" id="3.60.20.40">
    <property type="match status" value="1"/>
</dbReference>
<accession>A0A2U2N725</accession>
<dbReference type="PRINTS" id="PR01210">
    <property type="entry name" value="GGTRANSPTASE"/>
</dbReference>
<dbReference type="SUPFAM" id="SSF56235">
    <property type="entry name" value="N-terminal nucleophile aminohydrolases (Ntn hydrolases)"/>
    <property type="match status" value="1"/>
</dbReference>
<protein>
    <submittedName>
        <fullName evidence="1">Gamma-glutamyltransferase</fullName>
    </submittedName>
</protein>
<gene>
    <name evidence="1" type="ORF">DEM34_03550</name>
</gene>
<evidence type="ECO:0000313" key="1">
    <source>
        <dbReference type="EMBL" id="PWG64883.1"/>
    </source>
</evidence>
<name>A0A2U2N725_9GAMM</name>
<reference evidence="1 2" key="1">
    <citation type="submission" date="2018-05" db="EMBL/GenBank/DDBJ databases">
        <title>Spiribacter halobius sp. nov., a moderately halophilic bacterium isolated from marine solar saltern.</title>
        <authorList>
            <person name="Zheng W.-S."/>
            <person name="Lu D.-C."/>
            <person name="Du Z.-J."/>
        </authorList>
    </citation>
    <scope>NUCLEOTIDE SEQUENCE [LARGE SCALE GENOMIC DNA]</scope>
    <source>
        <strain evidence="1 2">E85</strain>
    </source>
</reference>
<dbReference type="InterPro" id="IPR029055">
    <property type="entry name" value="Ntn_hydrolases_N"/>
</dbReference>
<dbReference type="Proteomes" id="UP000245474">
    <property type="component" value="Unassembled WGS sequence"/>
</dbReference>
<dbReference type="InterPro" id="IPR043137">
    <property type="entry name" value="GGT_ssub_C"/>
</dbReference>
<keyword evidence="2" id="KW-1185">Reference proteome</keyword>
<dbReference type="InterPro" id="IPR052896">
    <property type="entry name" value="GGT-like_enzyme"/>
</dbReference>
<dbReference type="Gene3D" id="1.10.246.130">
    <property type="match status" value="1"/>
</dbReference>
<dbReference type="AlphaFoldDB" id="A0A2U2N725"/>
<keyword evidence="1" id="KW-0808">Transferase</keyword>